<protein>
    <submittedName>
        <fullName evidence="1">Uncharacterized protein</fullName>
    </submittedName>
</protein>
<evidence type="ECO:0000313" key="2">
    <source>
        <dbReference type="Proteomes" id="UP000220133"/>
    </source>
</evidence>
<name>A0A291QW16_9BACT</name>
<dbReference type="AlphaFoldDB" id="A0A291QW16"/>
<organism evidence="1 2">
    <name type="scientific">Chitinophaga caeni</name>
    <dbReference type="NCBI Taxonomy" id="2029983"/>
    <lineage>
        <taxon>Bacteria</taxon>
        <taxon>Pseudomonadati</taxon>
        <taxon>Bacteroidota</taxon>
        <taxon>Chitinophagia</taxon>
        <taxon>Chitinophagales</taxon>
        <taxon>Chitinophagaceae</taxon>
        <taxon>Chitinophaga</taxon>
    </lineage>
</organism>
<dbReference type="Proteomes" id="UP000220133">
    <property type="component" value="Chromosome"/>
</dbReference>
<gene>
    <name evidence="1" type="ORF">COR50_13650</name>
</gene>
<sequence>MDQLKLKLQEYYNRFKEKGKPARGKAEMGDLEQDILSQFGLPASKRFVQILHDFVQSGNMNEQLIDNVSQKLRTAARKYLLAPAMTDIDQLVLAKDQKKSPYDVLPEIGIPVNEYALFLLSELLYKRNVPAKDILDEMKKIQQHQCWEEIVLLSKLQDHTEHVLYAKLRKFKLIFVDDFVQFCHKKKTKSSARPSLAKSPASLDAGYQPNFQLISKLQVEDVIFDDKALPTIIGKIRVGTKLTRISLVLDFSQLSQVLAAGNTLGAEINTAIKKKLSVKDVPQPLVVDLKAEFGQILKIDSCYMEIYKPQFLDGKKWVEEKEPIFFVERILSKREYDKRVKEEEIKENIQECLELVGASYVHYQRLKRLGISDEEAKLRAGLQDELLFQLSFYLNKLKD</sequence>
<dbReference type="RefSeq" id="WP_098194498.1">
    <property type="nucleotide sequence ID" value="NZ_CP023777.1"/>
</dbReference>
<reference evidence="1 2" key="1">
    <citation type="submission" date="2017-10" db="EMBL/GenBank/DDBJ databases">
        <title>Paenichitinophaga pekingensis gen. nov., sp. nov., isolated from activated sludge.</title>
        <authorList>
            <person name="Jin D."/>
            <person name="Kong X."/>
            <person name="Deng Y."/>
            <person name="Bai Z."/>
        </authorList>
    </citation>
    <scope>NUCLEOTIDE SEQUENCE [LARGE SCALE GENOMIC DNA]</scope>
    <source>
        <strain evidence="1 2">13</strain>
    </source>
</reference>
<dbReference type="OrthoDB" id="619218at2"/>
<accession>A0A291QW16</accession>
<proteinExistence type="predicted"/>
<dbReference type="KEGG" id="cbae:COR50_13650"/>
<evidence type="ECO:0000313" key="1">
    <source>
        <dbReference type="EMBL" id="ATL48121.1"/>
    </source>
</evidence>
<keyword evidence="2" id="KW-1185">Reference proteome</keyword>
<dbReference type="EMBL" id="CP023777">
    <property type="protein sequence ID" value="ATL48121.1"/>
    <property type="molecule type" value="Genomic_DNA"/>
</dbReference>